<sequence length="235" mass="26632">MGKSQSKLVKYDTPVFHQMRNVYGQKCMQDMDKLVKYHDFPKEGTLSAARLRVVKESIEEGSEKQKGCCARHVCGKCEQVVDCWIREADRRERKAMQKELACRDEKEKKKEECEGKVTASHKSTNPFDVFISPHVPPLYHHYPVAELQALKVDPDLNCSPPRIPIAPPARAPAPPVRPAVQPVMPTAPYPQMGAVGGQEEEGDPEIIPETPNEVVEEERTRRLPPSKKRKTRSKQ</sequence>
<reference evidence="2 3" key="1">
    <citation type="submission" date="2024-05" db="EMBL/GenBank/DDBJ databases">
        <title>Genome sequencing and assembly of Indian major carp, Cirrhinus mrigala (Hamilton, 1822).</title>
        <authorList>
            <person name="Mohindra V."/>
            <person name="Chowdhury L.M."/>
            <person name="Lal K."/>
            <person name="Jena J.K."/>
        </authorList>
    </citation>
    <scope>NUCLEOTIDE SEQUENCE [LARGE SCALE GENOMIC DNA]</scope>
    <source>
        <strain evidence="2">CM1030</strain>
        <tissue evidence="2">Blood</tissue>
    </source>
</reference>
<feature type="compositionally biased region" description="Basic residues" evidence="1">
    <location>
        <begin position="222"/>
        <end position="235"/>
    </location>
</feature>
<gene>
    <name evidence="2" type="ORF">M9458_057611</name>
</gene>
<protein>
    <submittedName>
        <fullName evidence="2">Uncharacterized protein</fullName>
    </submittedName>
</protein>
<accession>A0ABD0MEA9</accession>
<evidence type="ECO:0000256" key="1">
    <source>
        <dbReference type="SAM" id="MobiDB-lite"/>
    </source>
</evidence>
<proteinExistence type="predicted"/>
<name>A0ABD0MEA9_CIRMR</name>
<keyword evidence="3" id="KW-1185">Reference proteome</keyword>
<comment type="caution">
    <text evidence="2">The sequence shown here is derived from an EMBL/GenBank/DDBJ whole genome shotgun (WGS) entry which is preliminary data.</text>
</comment>
<dbReference type="Proteomes" id="UP001529510">
    <property type="component" value="Unassembled WGS sequence"/>
</dbReference>
<dbReference type="AlphaFoldDB" id="A0ABD0MEA9"/>
<evidence type="ECO:0000313" key="3">
    <source>
        <dbReference type="Proteomes" id="UP001529510"/>
    </source>
</evidence>
<organism evidence="2 3">
    <name type="scientific">Cirrhinus mrigala</name>
    <name type="common">Mrigala</name>
    <dbReference type="NCBI Taxonomy" id="683832"/>
    <lineage>
        <taxon>Eukaryota</taxon>
        <taxon>Metazoa</taxon>
        <taxon>Chordata</taxon>
        <taxon>Craniata</taxon>
        <taxon>Vertebrata</taxon>
        <taxon>Euteleostomi</taxon>
        <taxon>Actinopterygii</taxon>
        <taxon>Neopterygii</taxon>
        <taxon>Teleostei</taxon>
        <taxon>Ostariophysi</taxon>
        <taxon>Cypriniformes</taxon>
        <taxon>Cyprinidae</taxon>
        <taxon>Labeoninae</taxon>
        <taxon>Labeonini</taxon>
        <taxon>Cirrhinus</taxon>
    </lineage>
</organism>
<evidence type="ECO:0000313" key="2">
    <source>
        <dbReference type="EMBL" id="KAL0147087.1"/>
    </source>
</evidence>
<dbReference type="EMBL" id="JAMKFB020000831">
    <property type="protein sequence ID" value="KAL0147087.1"/>
    <property type="molecule type" value="Genomic_DNA"/>
</dbReference>
<feature type="region of interest" description="Disordered" evidence="1">
    <location>
        <begin position="183"/>
        <end position="235"/>
    </location>
</feature>